<keyword evidence="10 14" id="KW-0560">Oxidoreductase</keyword>
<dbReference type="GO" id="GO:0010181">
    <property type="term" value="F:FMN binding"/>
    <property type="evidence" value="ECO:0007669"/>
    <property type="project" value="InterPro"/>
</dbReference>
<dbReference type="UniPathway" id="UPA01068">
    <property type="reaction ID" value="UER00304"/>
</dbReference>
<dbReference type="NCBIfam" id="NF004231">
    <property type="entry name" value="PRK05679.1"/>
    <property type="match status" value="1"/>
</dbReference>
<proteinExistence type="inferred from homology"/>
<protein>
    <recommendedName>
        <fullName evidence="7">pyridoxal 5'-phosphate synthase</fullName>
        <ecNumber evidence="7">1.4.3.5</ecNumber>
    </recommendedName>
</protein>
<reference evidence="14" key="1">
    <citation type="submission" date="2021-01" db="EMBL/GenBank/DDBJ databases">
        <authorList>
            <person name="Li R."/>
            <person name="Bekaert M."/>
        </authorList>
    </citation>
    <scope>NUCLEOTIDE SEQUENCE</scope>
    <source>
        <strain evidence="14">Farmed</strain>
    </source>
</reference>
<dbReference type="InterPro" id="IPR019576">
    <property type="entry name" value="Pyridoxamine_oxidase_dimer_C"/>
</dbReference>
<evidence type="ECO:0000313" key="14">
    <source>
        <dbReference type="EMBL" id="CAE1305219.1"/>
    </source>
</evidence>
<dbReference type="PROSITE" id="PS01064">
    <property type="entry name" value="PYRIDOX_OXIDASE"/>
    <property type="match status" value="1"/>
</dbReference>
<dbReference type="EMBL" id="CAHIKZ030003900">
    <property type="protein sequence ID" value="CAE1305219.1"/>
    <property type="molecule type" value="Genomic_DNA"/>
</dbReference>
<dbReference type="EC" id="1.4.3.5" evidence="7"/>
<dbReference type="GO" id="GO:0008615">
    <property type="term" value="P:pyridoxine biosynthetic process"/>
    <property type="evidence" value="ECO:0007669"/>
    <property type="project" value="UniProtKB-KW"/>
</dbReference>
<organism evidence="14 15">
    <name type="scientific">Acanthosepion pharaonis</name>
    <name type="common">Pharaoh cuttlefish</name>
    <name type="synonym">Sepia pharaonis</name>
    <dbReference type="NCBI Taxonomy" id="158019"/>
    <lineage>
        <taxon>Eukaryota</taxon>
        <taxon>Metazoa</taxon>
        <taxon>Spiralia</taxon>
        <taxon>Lophotrochozoa</taxon>
        <taxon>Mollusca</taxon>
        <taxon>Cephalopoda</taxon>
        <taxon>Coleoidea</taxon>
        <taxon>Decapodiformes</taxon>
        <taxon>Sepiida</taxon>
        <taxon>Sepiina</taxon>
        <taxon>Sepiidae</taxon>
        <taxon>Acanthosepion</taxon>
    </lineage>
</organism>
<name>A0A812DJS5_ACAPH</name>
<evidence type="ECO:0000256" key="1">
    <source>
        <dbReference type="ARBA" id="ARBA00001917"/>
    </source>
</evidence>
<comment type="function">
    <text evidence="2">Catalyzes the oxidation of either pyridoxine 5'-phosphate (PNP) or pyridoxamine 5'-phosphate (PMP) into pyridoxal 5'-phosphate (PLP).</text>
</comment>
<keyword evidence="8" id="KW-0285">Flavoprotein</keyword>
<evidence type="ECO:0000256" key="3">
    <source>
        <dbReference type="ARBA" id="ARBA00004738"/>
    </source>
</evidence>
<comment type="similarity">
    <text evidence="5">Belongs to the pyridoxamine 5'-phosphate oxidase family.</text>
</comment>
<dbReference type="AlphaFoldDB" id="A0A812DJS5"/>
<dbReference type="FunFam" id="2.30.110.10:FF:000005">
    <property type="entry name" value="NAD(P)H-hydrate epimerase"/>
    <property type="match status" value="1"/>
</dbReference>
<dbReference type="InterPro" id="IPR019740">
    <property type="entry name" value="Pyridox_Oxase_CS"/>
</dbReference>
<dbReference type="HAMAP" id="MF_01629">
    <property type="entry name" value="PdxH"/>
    <property type="match status" value="1"/>
</dbReference>
<evidence type="ECO:0000256" key="8">
    <source>
        <dbReference type="ARBA" id="ARBA00022630"/>
    </source>
</evidence>
<evidence type="ECO:0000256" key="4">
    <source>
        <dbReference type="ARBA" id="ARBA00005037"/>
    </source>
</evidence>
<evidence type="ECO:0000256" key="6">
    <source>
        <dbReference type="ARBA" id="ARBA00011738"/>
    </source>
</evidence>
<evidence type="ECO:0000256" key="2">
    <source>
        <dbReference type="ARBA" id="ARBA00003691"/>
    </source>
</evidence>
<dbReference type="GO" id="GO:0004733">
    <property type="term" value="F:pyridoxamine phosphate oxidase activity"/>
    <property type="evidence" value="ECO:0007669"/>
    <property type="project" value="UniProtKB-EC"/>
</dbReference>
<dbReference type="Pfam" id="PF10590">
    <property type="entry name" value="PNP_phzG_C"/>
    <property type="match status" value="1"/>
</dbReference>
<comment type="cofactor">
    <cofactor evidence="1">
        <name>FMN</name>
        <dbReference type="ChEBI" id="CHEBI:58210"/>
    </cofactor>
</comment>
<dbReference type="InterPro" id="IPR000659">
    <property type="entry name" value="Pyridox_Oxase"/>
</dbReference>
<dbReference type="Pfam" id="PF01243">
    <property type="entry name" value="PNPOx_N"/>
    <property type="match status" value="1"/>
</dbReference>
<dbReference type="InterPro" id="IPR012349">
    <property type="entry name" value="Split_barrel_FMN-bd"/>
</dbReference>
<gene>
    <name evidence="14" type="ORF">SPHA_57713</name>
</gene>
<evidence type="ECO:0000256" key="9">
    <source>
        <dbReference type="ARBA" id="ARBA00022643"/>
    </source>
</evidence>
<keyword evidence="9" id="KW-0288">FMN</keyword>
<sequence length="242" mass="28227">MSNDIEAMQQNFGNIQDMRKPYRHDSDIFDIKDLVSRDPITQFDCWFQEACKQPDIKEPNAIALATASRSGKPSVRMVLLKGFCKEGFKIFTNFDSRKGKELEENPLCSVCIHWEPLNRSVRIEGKVIRLSQEESCKYFNARPRSSQLGAIVSNQSTIIPNREYLMNKFSELEKKYENESIIPKPDFWGGYLIEPDVIEFWQGQTTRLHDRLRFRKKGPNEVFNPEFTHEGEDGWVIERLSP</sequence>
<dbReference type="Proteomes" id="UP000597762">
    <property type="component" value="Unassembled WGS sequence"/>
</dbReference>
<evidence type="ECO:0000256" key="11">
    <source>
        <dbReference type="ARBA" id="ARBA00023096"/>
    </source>
</evidence>
<dbReference type="NCBIfam" id="TIGR00558">
    <property type="entry name" value="pdxH"/>
    <property type="match status" value="1"/>
</dbReference>
<dbReference type="SUPFAM" id="SSF50475">
    <property type="entry name" value="FMN-binding split barrel"/>
    <property type="match status" value="1"/>
</dbReference>
<accession>A0A812DJS5</accession>
<feature type="domain" description="Pyridoxine 5'-phosphate oxidase dimerisation C-terminal" evidence="13">
    <location>
        <begin position="188"/>
        <end position="242"/>
    </location>
</feature>
<dbReference type="PIRSF" id="PIRSF000190">
    <property type="entry name" value="Pyd_amn-ph_oxd"/>
    <property type="match status" value="1"/>
</dbReference>
<comment type="pathway">
    <text evidence="4">Cofactor metabolism; pyridoxal 5'-phosphate salvage; pyridoxal 5'-phosphate from pyridoxine 5'-phosphate: step 1/1.</text>
</comment>
<comment type="subunit">
    <text evidence="6">Homodimer.</text>
</comment>
<dbReference type="InterPro" id="IPR011576">
    <property type="entry name" value="Pyridox_Oxase_N"/>
</dbReference>
<evidence type="ECO:0000259" key="13">
    <source>
        <dbReference type="Pfam" id="PF10590"/>
    </source>
</evidence>
<keyword evidence="11" id="KW-0664">Pyridoxine biosynthesis</keyword>
<evidence type="ECO:0000256" key="10">
    <source>
        <dbReference type="ARBA" id="ARBA00023002"/>
    </source>
</evidence>
<evidence type="ECO:0000313" key="15">
    <source>
        <dbReference type="Proteomes" id="UP000597762"/>
    </source>
</evidence>
<evidence type="ECO:0000256" key="5">
    <source>
        <dbReference type="ARBA" id="ARBA00007301"/>
    </source>
</evidence>
<dbReference type="OrthoDB" id="303614at2759"/>
<comment type="pathway">
    <text evidence="3">Cofactor metabolism; pyridoxal 5'-phosphate salvage; pyridoxal 5'-phosphate from pyridoxamine 5'-phosphate: step 1/1.</text>
</comment>
<keyword evidence="15" id="KW-1185">Reference proteome</keyword>
<comment type="caution">
    <text evidence="14">The sequence shown here is derived from an EMBL/GenBank/DDBJ whole genome shotgun (WGS) entry which is preliminary data.</text>
</comment>
<dbReference type="Gene3D" id="2.30.110.10">
    <property type="entry name" value="Electron Transport, Fmn-binding Protein, Chain A"/>
    <property type="match status" value="1"/>
</dbReference>
<dbReference type="PANTHER" id="PTHR10851:SF0">
    <property type="entry name" value="PYRIDOXINE-5'-PHOSPHATE OXIDASE"/>
    <property type="match status" value="1"/>
</dbReference>
<dbReference type="PANTHER" id="PTHR10851">
    <property type="entry name" value="PYRIDOXINE-5-PHOSPHATE OXIDASE"/>
    <property type="match status" value="1"/>
</dbReference>
<evidence type="ECO:0000256" key="7">
    <source>
        <dbReference type="ARBA" id="ARBA00012801"/>
    </source>
</evidence>
<evidence type="ECO:0000259" key="12">
    <source>
        <dbReference type="Pfam" id="PF01243"/>
    </source>
</evidence>
<feature type="domain" description="Pyridoxamine 5'-phosphate oxidase N-terminal" evidence="12">
    <location>
        <begin position="56"/>
        <end position="172"/>
    </location>
</feature>